<keyword evidence="2 9" id="KW-0813">Transport</keyword>
<evidence type="ECO:0000256" key="8">
    <source>
        <dbReference type="ARBA" id="ARBA00023136"/>
    </source>
</evidence>
<evidence type="ECO:0000256" key="7">
    <source>
        <dbReference type="ARBA" id="ARBA00023010"/>
    </source>
</evidence>
<dbReference type="GO" id="GO:0006605">
    <property type="term" value="P:protein targeting"/>
    <property type="evidence" value="ECO:0007669"/>
    <property type="project" value="UniProtKB-UniRule"/>
</dbReference>
<dbReference type="RefSeq" id="WP_045829446.1">
    <property type="nucleotide sequence ID" value="NZ_JZRB01000020.1"/>
</dbReference>
<evidence type="ECO:0000313" key="10">
    <source>
        <dbReference type="EMBL" id="KJV34286.1"/>
    </source>
</evidence>
<comment type="subcellular location">
    <subcellularLocation>
        <location evidence="1">Membrane</location>
    </subcellularLocation>
</comment>
<evidence type="ECO:0000256" key="9">
    <source>
        <dbReference type="HAMAP-Rule" id="MF_00422"/>
    </source>
</evidence>
<keyword evidence="3 9" id="KW-1003">Cell membrane</keyword>
<evidence type="ECO:0000256" key="5">
    <source>
        <dbReference type="ARBA" id="ARBA00022927"/>
    </source>
</evidence>
<proteinExistence type="inferred from homology"/>
<keyword evidence="7 9" id="KW-0811">Translocation</keyword>
<keyword evidence="6 9" id="KW-1133">Transmembrane helix</keyword>
<dbReference type="EMBL" id="JZRB01000020">
    <property type="protein sequence ID" value="KJV34286.1"/>
    <property type="molecule type" value="Genomic_DNA"/>
</dbReference>
<dbReference type="Proteomes" id="UP000033651">
    <property type="component" value="Unassembled WGS sequence"/>
</dbReference>
<dbReference type="GO" id="GO:0009306">
    <property type="term" value="P:protein secretion"/>
    <property type="evidence" value="ECO:0007669"/>
    <property type="project" value="UniProtKB-UniRule"/>
</dbReference>
<organism evidence="10 11">
    <name type="scientific">Luteibacter yeojuensis</name>
    <dbReference type="NCBI Taxonomy" id="345309"/>
    <lineage>
        <taxon>Bacteria</taxon>
        <taxon>Pseudomonadati</taxon>
        <taxon>Pseudomonadota</taxon>
        <taxon>Gammaproteobacteria</taxon>
        <taxon>Lysobacterales</taxon>
        <taxon>Rhodanobacteraceae</taxon>
        <taxon>Luteibacter</taxon>
    </lineage>
</organism>
<dbReference type="AlphaFoldDB" id="A0A0F3KSZ2"/>
<dbReference type="GO" id="GO:0005886">
    <property type="term" value="C:plasma membrane"/>
    <property type="evidence" value="ECO:0007669"/>
    <property type="project" value="UniProtKB-UniRule"/>
</dbReference>
<evidence type="ECO:0000256" key="3">
    <source>
        <dbReference type="ARBA" id="ARBA00022475"/>
    </source>
</evidence>
<dbReference type="PROSITE" id="PS01067">
    <property type="entry name" value="SECE_SEC61G"/>
    <property type="match status" value="1"/>
</dbReference>
<dbReference type="GO" id="GO:0043952">
    <property type="term" value="P:protein transport by the Sec complex"/>
    <property type="evidence" value="ECO:0007669"/>
    <property type="project" value="UniProtKB-UniRule"/>
</dbReference>
<protein>
    <recommendedName>
        <fullName evidence="9">Protein translocase subunit SecE</fullName>
    </recommendedName>
</protein>
<evidence type="ECO:0000313" key="11">
    <source>
        <dbReference type="Proteomes" id="UP000033651"/>
    </source>
</evidence>
<feature type="transmembrane region" description="Helical" evidence="9">
    <location>
        <begin position="19"/>
        <end position="36"/>
    </location>
</feature>
<evidence type="ECO:0000256" key="1">
    <source>
        <dbReference type="ARBA" id="ARBA00004370"/>
    </source>
</evidence>
<dbReference type="PANTHER" id="PTHR33910">
    <property type="entry name" value="PROTEIN TRANSLOCASE SUBUNIT SECE"/>
    <property type="match status" value="1"/>
</dbReference>
<evidence type="ECO:0000256" key="2">
    <source>
        <dbReference type="ARBA" id="ARBA00022448"/>
    </source>
</evidence>
<name>A0A0F3KSZ2_9GAMM</name>
<keyword evidence="8 9" id="KW-0472">Membrane</keyword>
<dbReference type="NCBIfam" id="TIGR00964">
    <property type="entry name" value="secE_bact"/>
    <property type="match status" value="1"/>
</dbReference>
<dbReference type="InterPro" id="IPR001901">
    <property type="entry name" value="Translocase_SecE/Sec61-g"/>
</dbReference>
<keyword evidence="11" id="KW-1185">Reference proteome</keyword>
<gene>
    <name evidence="9" type="primary">secE</name>
    <name evidence="10" type="ORF">VI08_09990</name>
</gene>
<sequence length="131" mass="14047">MNTKAQEAKGTSPADIGKLLLAFIVLAAGITGFYYYGDNPNVPAIARGLGVVVAVVAALAIGAFTAPGRKLRGFLSESQFELRKVVWPSRDETLKTTGIIIVVVIILSLLMGLIDWLLKSVVLDWLLKLGH</sequence>
<dbReference type="OrthoDB" id="9806365at2"/>
<comment type="subunit">
    <text evidence="9">Component of the Sec protein translocase complex. Heterotrimer consisting of SecY, SecE and SecG subunits. The heterotrimers can form oligomers, although 1 heterotrimer is thought to be able to translocate proteins. Interacts with the ribosome. Interacts with SecDF, and other proteins may be involved. Interacts with SecA.</text>
</comment>
<comment type="caution">
    <text evidence="10">The sequence shown here is derived from an EMBL/GenBank/DDBJ whole genome shotgun (WGS) entry which is preliminary data.</text>
</comment>
<comment type="caution">
    <text evidence="9">Lacks conserved residue(s) required for the propagation of feature annotation.</text>
</comment>
<dbReference type="PANTHER" id="PTHR33910:SF1">
    <property type="entry name" value="PROTEIN TRANSLOCASE SUBUNIT SECE"/>
    <property type="match status" value="1"/>
</dbReference>
<dbReference type="GO" id="GO:0008320">
    <property type="term" value="F:protein transmembrane transporter activity"/>
    <property type="evidence" value="ECO:0007669"/>
    <property type="project" value="UniProtKB-UniRule"/>
</dbReference>
<feature type="transmembrane region" description="Helical" evidence="9">
    <location>
        <begin position="99"/>
        <end position="118"/>
    </location>
</feature>
<accession>A0A0F3KSZ2</accession>
<reference evidence="10 11" key="1">
    <citation type="submission" date="2015-03" db="EMBL/GenBank/DDBJ databases">
        <title>Draft genome sequence of Luteibacter yeojuensis strain SU11.</title>
        <authorList>
            <person name="Sulaiman J."/>
            <person name="Priya K."/>
            <person name="Chan K.-G."/>
        </authorList>
    </citation>
    <scope>NUCLEOTIDE SEQUENCE [LARGE SCALE GENOMIC DNA]</scope>
    <source>
        <strain evidence="10 11">SU11</strain>
    </source>
</reference>
<dbReference type="GO" id="GO:0065002">
    <property type="term" value="P:intracellular protein transmembrane transport"/>
    <property type="evidence" value="ECO:0007669"/>
    <property type="project" value="UniProtKB-UniRule"/>
</dbReference>
<feature type="transmembrane region" description="Helical" evidence="9">
    <location>
        <begin position="48"/>
        <end position="66"/>
    </location>
</feature>
<comment type="function">
    <text evidence="9">Essential subunit of the Sec protein translocation channel SecYEG. Clamps together the 2 halves of SecY. May contact the channel plug during translocation.</text>
</comment>
<dbReference type="PRINTS" id="PR01650">
    <property type="entry name" value="SECETRNLCASE"/>
</dbReference>
<dbReference type="InterPro" id="IPR005807">
    <property type="entry name" value="SecE_bac"/>
</dbReference>
<keyword evidence="4 9" id="KW-0812">Transmembrane</keyword>
<comment type="similarity">
    <text evidence="9">Belongs to the SecE/SEC61-gamma family.</text>
</comment>
<evidence type="ECO:0000256" key="6">
    <source>
        <dbReference type="ARBA" id="ARBA00022989"/>
    </source>
</evidence>
<dbReference type="InterPro" id="IPR038379">
    <property type="entry name" value="SecE_sf"/>
</dbReference>
<dbReference type="PATRIC" id="fig|345309.4.peg.1340"/>
<dbReference type="HAMAP" id="MF_00422">
    <property type="entry name" value="SecE"/>
    <property type="match status" value="1"/>
</dbReference>
<evidence type="ECO:0000256" key="4">
    <source>
        <dbReference type="ARBA" id="ARBA00022692"/>
    </source>
</evidence>
<dbReference type="Gene3D" id="1.20.5.1030">
    <property type="entry name" value="Preprotein translocase secy subunit"/>
    <property type="match status" value="1"/>
</dbReference>
<keyword evidence="5 9" id="KW-0653">Protein transport</keyword>
<dbReference type="Pfam" id="PF00584">
    <property type="entry name" value="SecE"/>
    <property type="match status" value="1"/>
</dbReference>